<evidence type="ECO:0000313" key="4">
    <source>
        <dbReference type="Proteomes" id="UP000001868"/>
    </source>
</evidence>
<feature type="domain" description="Beta-lactamase-related" evidence="2">
    <location>
        <begin position="34"/>
        <end position="391"/>
    </location>
</feature>
<dbReference type="Pfam" id="PF00144">
    <property type="entry name" value="Beta-lactamase"/>
    <property type="match status" value="1"/>
</dbReference>
<dbReference type="Gene3D" id="3.40.710.10">
    <property type="entry name" value="DD-peptidase/beta-lactamase superfamily"/>
    <property type="match status" value="1"/>
</dbReference>
<dbReference type="InterPro" id="IPR001466">
    <property type="entry name" value="Beta-lactam-related"/>
</dbReference>
<dbReference type="AlphaFoldDB" id="B4RBW0"/>
<evidence type="ECO:0000256" key="1">
    <source>
        <dbReference type="SAM" id="SignalP"/>
    </source>
</evidence>
<dbReference type="HOGENOM" id="CLU_020027_11_2_5"/>
<name>B4RBW0_PHEZH</name>
<dbReference type="SUPFAM" id="SSF56601">
    <property type="entry name" value="beta-lactamase/transpeptidase-like"/>
    <property type="match status" value="1"/>
</dbReference>
<dbReference type="MEROPS" id="S12.950"/>
<gene>
    <name evidence="3" type="ordered locus">PHZ_c1746</name>
</gene>
<dbReference type="PANTHER" id="PTHR43283">
    <property type="entry name" value="BETA-LACTAMASE-RELATED"/>
    <property type="match status" value="1"/>
</dbReference>
<keyword evidence="1" id="KW-0732">Signal</keyword>
<organism evidence="3 4">
    <name type="scientific">Phenylobacterium zucineum (strain HLK1)</name>
    <dbReference type="NCBI Taxonomy" id="450851"/>
    <lineage>
        <taxon>Bacteria</taxon>
        <taxon>Pseudomonadati</taxon>
        <taxon>Pseudomonadota</taxon>
        <taxon>Alphaproteobacteria</taxon>
        <taxon>Caulobacterales</taxon>
        <taxon>Caulobacteraceae</taxon>
        <taxon>Phenylobacterium</taxon>
    </lineage>
</organism>
<evidence type="ECO:0000259" key="2">
    <source>
        <dbReference type="Pfam" id="PF00144"/>
    </source>
</evidence>
<dbReference type="PANTHER" id="PTHR43283:SF3">
    <property type="entry name" value="BETA-LACTAMASE FAMILY PROTEIN (AFU_ORTHOLOGUE AFUA_5G07500)"/>
    <property type="match status" value="1"/>
</dbReference>
<feature type="chain" id="PRO_5002825322" evidence="1">
    <location>
        <begin position="23"/>
        <end position="411"/>
    </location>
</feature>
<dbReference type="InterPro" id="IPR012338">
    <property type="entry name" value="Beta-lactam/transpept-like"/>
</dbReference>
<accession>B4RBW0</accession>
<keyword evidence="4" id="KW-1185">Reference proteome</keyword>
<reference evidence="3 4" key="1">
    <citation type="journal article" date="2008" name="BMC Genomics">
        <title>Complete genome of Phenylobacterium zucineum - a novel facultative intracellular bacterium isolated from human erythroleukemia cell line K562.</title>
        <authorList>
            <person name="Luo Y."/>
            <person name="Xu X."/>
            <person name="Ding Z."/>
            <person name="Liu Z."/>
            <person name="Zhang B."/>
            <person name="Yan Z."/>
            <person name="Sun J."/>
            <person name="Hu S."/>
            <person name="Hu X."/>
        </authorList>
    </citation>
    <scope>NUCLEOTIDE SEQUENCE [LARGE SCALE GENOMIC DNA]</scope>
    <source>
        <strain evidence="3 4">HLK1</strain>
    </source>
</reference>
<evidence type="ECO:0000313" key="3">
    <source>
        <dbReference type="EMBL" id="ACG78157.1"/>
    </source>
</evidence>
<protein>
    <submittedName>
        <fullName evidence="3">Beta-lactamase class C</fullName>
    </submittedName>
</protein>
<dbReference type="Proteomes" id="UP000001868">
    <property type="component" value="Chromosome"/>
</dbReference>
<dbReference type="OrthoDB" id="9808046at2"/>
<dbReference type="eggNOG" id="COG1680">
    <property type="taxonomic scope" value="Bacteria"/>
</dbReference>
<dbReference type="KEGG" id="pzu:PHZ_c1746"/>
<dbReference type="InterPro" id="IPR050789">
    <property type="entry name" value="Diverse_Enzym_Activities"/>
</dbReference>
<proteinExistence type="predicted"/>
<feature type="signal peptide" evidence="1">
    <location>
        <begin position="1"/>
        <end position="22"/>
    </location>
</feature>
<sequence>MLRTLIALLGAALMLLPGSFVAAEPVRLDTARIDEALAQMVASGRAAGVSALVWQDGAERYFGAAGFADREADRSMARDTLVQIYSMTKPVTGVALMQLWEQGRFGLDDPLAQHLPEFAALQVLQPNGSLTPPARPVLVRDILRHTAGFGYGDDPRFRTADPLNLQNDLAEAGRRIAGLPLLFEPGAEWRYSAAVDVQALLVERLSGVPFETYVRTHVLDPLGMRETAWTHPPERLGRLAATYVRRNETLERQDDARTRALNFAPKRLTMGGAGLAGPIDDYMRFARMLLNDGELEGVRILRSSTVRLMATDHLDPRIARRHFLPSKGQVGFGFDFAVRTARPKSPQENRGAVGEFFWDGAQSTLFWVDPANRLAAVFFVQTAPFDGTLHRDIRAAVYGPDYQGPPGDERR</sequence>
<dbReference type="RefSeq" id="WP_012522299.1">
    <property type="nucleotide sequence ID" value="NC_011144.1"/>
</dbReference>
<dbReference type="STRING" id="450851.PHZ_c1746"/>
<dbReference type="EMBL" id="CP000747">
    <property type="protein sequence ID" value="ACG78157.1"/>
    <property type="molecule type" value="Genomic_DNA"/>
</dbReference>